<keyword evidence="2" id="KW-0805">Transcription regulation</keyword>
<dbReference type="GO" id="GO:0003677">
    <property type="term" value="F:DNA binding"/>
    <property type="evidence" value="ECO:0007669"/>
    <property type="project" value="InterPro"/>
</dbReference>
<sequence length="164" mass="18696">MYAVALDTTGSPVMAEDVLQDIFLKIWLHRARLNQITHFKAYLFTATRNHIINLLKKEQRQSNALPEQLELAAGASEYDGEIYLMEKEYGALLQQAISRLPQRQAEAYRLIRLAGLKREVAAQQMGVSEDTTKSHLTQALRNIRAFCMAHLDCIIFLLLAHPFV</sequence>
<feature type="domain" description="RNA polymerase sigma factor 70 region 4 type 2" evidence="6">
    <location>
        <begin position="92"/>
        <end position="142"/>
    </location>
</feature>
<reference evidence="7" key="2">
    <citation type="submission" date="2020-09" db="EMBL/GenBank/DDBJ databases">
        <authorList>
            <person name="Sun Q."/>
            <person name="Zhou Y."/>
        </authorList>
    </citation>
    <scope>NUCLEOTIDE SEQUENCE</scope>
    <source>
        <strain evidence="7">CGMCC 1.15290</strain>
    </source>
</reference>
<dbReference type="AlphaFoldDB" id="A0A917IW60"/>
<dbReference type="InterPro" id="IPR007627">
    <property type="entry name" value="RNA_pol_sigma70_r2"/>
</dbReference>
<dbReference type="Pfam" id="PF04542">
    <property type="entry name" value="Sigma70_r2"/>
    <property type="match status" value="1"/>
</dbReference>
<dbReference type="GO" id="GO:0016987">
    <property type="term" value="F:sigma factor activity"/>
    <property type="evidence" value="ECO:0007669"/>
    <property type="project" value="UniProtKB-KW"/>
</dbReference>
<name>A0A917IW60_9BACT</name>
<dbReference type="InterPro" id="IPR013324">
    <property type="entry name" value="RNA_pol_sigma_r3/r4-like"/>
</dbReference>
<dbReference type="Gene3D" id="1.10.10.10">
    <property type="entry name" value="Winged helix-like DNA-binding domain superfamily/Winged helix DNA-binding domain"/>
    <property type="match status" value="1"/>
</dbReference>
<gene>
    <name evidence="7" type="ORF">GCM10011379_17630</name>
</gene>
<dbReference type="InterPro" id="IPR014284">
    <property type="entry name" value="RNA_pol_sigma-70_dom"/>
</dbReference>
<comment type="similarity">
    <text evidence="1">Belongs to the sigma-70 factor family. ECF subfamily.</text>
</comment>
<evidence type="ECO:0000256" key="2">
    <source>
        <dbReference type="ARBA" id="ARBA00023015"/>
    </source>
</evidence>
<dbReference type="SUPFAM" id="SSF88659">
    <property type="entry name" value="Sigma3 and sigma4 domains of RNA polymerase sigma factors"/>
    <property type="match status" value="1"/>
</dbReference>
<keyword evidence="3" id="KW-0731">Sigma factor</keyword>
<dbReference type="Gene3D" id="1.10.1740.10">
    <property type="match status" value="1"/>
</dbReference>
<evidence type="ECO:0000259" key="5">
    <source>
        <dbReference type="Pfam" id="PF04542"/>
    </source>
</evidence>
<dbReference type="GO" id="GO:0006352">
    <property type="term" value="P:DNA-templated transcription initiation"/>
    <property type="evidence" value="ECO:0007669"/>
    <property type="project" value="InterPro"/>
</dbReference>
<evidence type="ECO:0000256" key="3">
    <source>
        <dbReference type="ARBA" id="ARBA00023082"/>
    </source>
</evidence>
<dbReference type="Pfam" id="PF08281">
    <property type="entry name" value="Sigma70_r4_2"/>
    <property type="match status" value="1"/>
</dbReference>
<dbReference type="EMBL" id="BMIB01000002">
    <property type="protein sequence ID" value="GGH64982.1"/>
    <property type="molecule type" value="Genomic_DNA"/>
</dbReference>
<evidence type="ECO:0000259" key="6">
    <source>
        <dbReference type="Pfam" id="PF08281"/>
    </source>
</evidence>
<keyword evidence="4" id="KW-0804">Transcription</keyword>
<reference evidence="7" key="1">
    <citation type="journal article" date="2014" name="Int. J. Syst. Evol. Microbiol.">
        <title>Complete genome sequence of Corynebacterium casei LMG S-19264T (=DSM 44701T), isolated from a smear-ripened cheese.</title>
        <authorList>
            <consortium name="US DOE Joint Genome Institute (JGI-PGF)"/>
            <person name="Walter F."/>
            <person name="Albersmeier A."/>
            <person name="Kalinowski J."/>
            <person name="Ruckert C."/>
        </authorList>
    </citation>
    <scope>NUCLEOTIDE SEQUENCE</scope>
    <source>
        <strain evidence="7">CGMCC 1.15290</strain>
    </source>
</reference>
<dbReference type="NCBIfam" id="TIGR02937">
    <property type="entry name" value="sigma70-ECF"/>
    <property type="match status" value="1"/>
</dbReference>
<dbReference type="SUPFAM" id="SSF88946">
    <property type="entry name" value="Sigma2 domain of RNA polymerase sigma factors"/>
    <property type="match status" value="1"/>
</dbReference>
<accession>A0A917IW60</accession>
<protein>
    <recommendedName>
        <fullName evidence="9">RNA polymerase sigma-70 factor, ECF subfamily</fullName>
    </recommendedName>
</protein>
<evidence type="ECO:0008006" key="9">
    <source>
        <dbReference type="Google" id="ProtNLM"/>
    </source>
</evidence>
<evidence type="ECO:0000313" key="8">
    <source>
        <dbReference type="Proteomes" id="UP000627292"/>
    </source>
</evidence>
<organism evidence="7 8">
    <name type="scientific">Filimonas zeae</name>
    <dbReference type="NCBI Taxonomy" id="1737353"/>
    <lineage>
        <taxon>Bacteria</taxon>
        <taxon>Pseudomonadati</taxon>
        <taxon>Bacteroidota</taxon>
        <taxon>Chitinophagia</taxon>
        <taxon>Chitinophagales</taxon>
        <taxon>Chitinophagaceae</taxon>
        <taxon>Filimonas</taxon>
    </lineage>
</organism>
<dbReference type="InterPro" id="IPR013249">
    <property type="entry name" value="RNA_pol_sigma70_r4_t2"/>
</dbReference>
<evidence type="ECO:0000256" key="1">
    <source>
        <dbReference type="ARBA" id="ARBA00010641"/>
    </source>
</evidence>
<dbReference type="Proteomes" id="UP000627292">
    <property type="component" value="Unassembled WGS sequence"/>
</dbReference>
<proteinExistence type="inferred from homology"/>
<dbReference type="InterPro" id="IPR013325">
    <property type="entry name" value="RNA_pol_sigma_r2"/>
</dbReference>
<dbReference type="InterPro" id="IPR039425">
    <property type="entry name" value="RNA_pol_sigma-70-like"/>
</dbReference>
<dbReference type="PANTHER" id="PTHR43133:SF46">
    <property type="entry name" value="RNA POLYMERASE SIGMA-70 FACTOR ECF SUBFAMILY"/>
    <property type="match status" value="1"/>
</dbReference>
<keyword evidence="8" id="KW-1185">Reference proteome</keyword>
<feature type="domain" description="RNA polymerase sigma-70 region 2" evidence="5">
    <location>
        <begin position="2"/>
        <end position="60"/>
    </location>
</feature>
<evidence type="ECO:0000256" key="4">
    <source>
        <dbReference type="ARBA" id="ARBA00023163"/>
    </source>
</evidence>
<evidence type="ECO:0000313" key="7">
    <source>
        <dbReference type="EMBL" id="GGH64982.1"/>
    </source>
</evidence>
<dbReference type="PANTHER" id="PTHR43133">
    <property type="entry name" value="RNA POLYMERASE ECF-TYPE SIGMA FACTO"/>
    <property type="match status" value="1"/>
</dbReference>
<comment type="caution">
    <text evidence="7">The sequence shown here is derived from an EMBL/GenBank/DDBJ whole genome shotgun (WGS) entry which is preliminary data.</text>
</comment>
<dbReference type="InterPro" id="IPR036388">
    <property type="entry name" value="WH-like_DNA-bd_sf"/>
</dbReference>